<dbReference type="InterPro" id="IPR011611">
    <property type="entry name" value="PfkB_dom"/>
</dbReference>
<dbReference type="Gene3D" id="3.40.1190.20">
    <property type="match status" value="1"/>
</dbReference>
<organism evidence="4">
    <name type="scientific">marine sediment metagenome</name>
    <dbReference type="NCBI Taxonomy" id="412755"/>
    <lineage>
        <taxon>unclassified sequences</taxon>
        <taxon>metagenomes</taxon>
        <taxon>ecological metagenomes</taxon>
    </lineage>
</organism>
<keyword evidence="2" id="KW-0418">Kinase</keyword>
<dbReference type="AlphaFoldDB" id="X1DY00"/>
<reference evidence="4" key="1">
    <citation type="journal article" date="2014" name="Front. Microbiol.">
        <title>High frequency of phylogenetically diverse reductive dehalogenase-homologous genes in deep subseafloor sedimentary metagenomes.</title>
        <authorList>
            <person name="Kawai M."/>
            <person name="Futagami T."/>
            <person name="Toyoda A."/>
            <person name="Takaki Y."/>
            <person name="Nishi S."/>
            <person name="Hori S."/>
            <person name="Arai W."/>
            <person name="Tsubouchi T."/>
            <person name="Morono Y."/>
            <person name="Uchiyama I."/>
            <person name="Ito T."/>
            <person name="Fujiyama A."/>
            <person name="Inagaki F."/>
            <person name="Takami H."/>
        </authorList>
    </citation>
    <scope>NUCLEOTIDE SEQUENCE</scope>
    <source>
        <strain evidence="4">Expedition CK06-06</strain>
    </source>
</reference>
<accession>X1DY00</accession>
<name>X1DY00_9ZZZZ</name>
<comment type="caution">
    <text evidence="4">The sequence shown here is derived from an EMBL/GenBank/DDBJ whole genome shotgun (WGS) entry which is preliminary data.</text>
</comment>
<keyword evidence="1" id="KW-0808">Transferase</keyword>
<proteinExistence type="predicted"/>
<gene>
    <name evidence="4" type="ORF">S01H4_54419</name>
</gene>
<protein>
    <recommendedName>
        <fullName evidence="3">Carbohydrate kinase PfkB domain-containing protein</fullName>
    </recommendedName>
</protein>
<dbReference type="Pfam" id="PF00294">
    <property type="entry name" value="PfkB"/>
    <property type="match status" value="1"/>
</dbReference>
<sequence>MKNYDVLISGYVSMDRIIKVLSPLKVGFTSLVENSDNAKIYYGGCSVDIAYKLARLGLSATPYIRVGEDYKDIGFYDFLKSGGVCMDAIEVVPNETTSNSYMLEDLDGNHITVFYPGAMDGKYATKKKDEFFERAKLGVITVSSYPDNQEFLKKCKKHKVPVVFGMKSDFNAFPTSLLKAILEYSKIVFVNNSERKKIERLYKMISITELFETGHTEIIVVTLGKMG</sequence>
<dbReference type="InterPro" id="IPR029056">
    <property type="entry name" value="Ribokinase-like"/>
</dbReference>
<dbReference type="PANTHER" id="PTHR10584">
    <property type="entry name" value="SUGAR KINASE"/>
    <property type="match status" value="1"/>
</dbReference>
<evidence type="ECO:0000259" key="3">
    <source>
        <dbReference type="Pfam" id="PF00294"/>
    </source>
</evidence>
<feature type="non-terminal residue" evidence="4">
    <location>
        <position position="227"/>
    </location>
</feature>
<dbReference type="PANTHER" id="PTHR10584:SF166">
    <property type="entry name" value="RIBOKINASE"/>
    <property type="match status" value="1"/>
</dbReference>
<feature type="domain" description="Carbohydrate kinase PfkB" evidence="3">
    <location>
        <begin position="6"/>
        <end position="227"/>
    </location>
</feature>
<dbReference type="EMBL" id="BART01031317">
    <property type="protein sequence ID" value="GAH13050.1"/>
    <property type="molecule type" value="Genomic_DNA"/>
</dbReference>
<evidence type="ECO:0000256" key="2">
    <source>
        <dbReference type="ARBA" id="ARBA00022777"/>
    </source>
</evidence>
<dbReference type="GO" id="GO:0016301">
    <property type="term" value="F:kinase activity"/>
    <property type="evidence" value="ECO:0007669"/>
    <property type="project" value="UniProtKB-KW"/>
</dbReference>
<evidence type="ECO:0000313" key="4">
    <source>
        <dbReference type="EMBL" id="GAH13050.1"/>
    </source>
</evidence>
<dbReference type="SUPFAM" id="SSF53613">
    <property type="entry name" value="Ribokinase-like"/>
    <property type="match status" value="1"/>
</dbReference>
<evidence type="ECO:0000256" key="1">
    <source>
        <dbReference type="ARBA" id="ARBA00022679"/>
    </source>
</evidence>